<evidence type="ECO:0000259" key="1">
    <source>
        <dbReference type="PROSITE" id="PS50883"/>
    </source>
</evidence>
<dbReference type="PROSITE" id="PS50883">
    <property type="entry name" value="EAL"/>
    <property type="match status" value="1"/>
</dbReference>
<keyword evidence="3" id="KW-1185">Reference proteome</keyword>
<dbReference type="EMBL" id="JAIHOM010000022">
    <property type="protein sequence ID" value="MCW6035872.1"/>
    <property type="molecule type" value="Genomic_DNA"/>
</dbReference>
<organism evidence="2 3">
    <name type="scientific">Spirulina subsalsa FACHB-351</name>
    <dbReference type="NCBI Taxonomy" id="234711"/>
    <lineage>
        <taxon>Bacteria</taxon>
        <taxon>Bacillati</taxon>
        <taxon>Cyanobacteriota</taxon>
        <taxon>Cyanophyceae</taxon>
        <taxon>Spirulinales</taxon>
        <taxon>Spirulinaceae</taxon>
        <taxon>Spirulina</taxon>
    </lineage>
</organism>
<accession>A0ABT3L2Y7</accession>
<proteinExistence type="predicted"/>
<sequence length="269" mass="30840">MICQEDIFMFSLQRIEQAILREEFVPYYQPQVNVLQQKIVGVEALVRWQHPELGLLAPLFFLPFAETTGVISEIDGLVLKKACQDIHELHRLGFGMSVAVNLSASHFNHKYLPRMIAEVLEETGIDPCSLVLELTEGVMIHDVQQAVRVMREVQELGVKIYLDDFGRGYSNLFWLLHFPFNGVKVDRCFIQSSTMDAKNYEVLLSILDLSRRLNLEVILEGVETEQQLQFCGQQGYGVAQGYLFSYPLTIIGLEKRFWLERLQEGLLVA</sequence>
<dbReference type="InterPro" id="IPR050706">
    <property type="entry name" value="Cyclic-di-GMP_PDE-like"/>
</dbReference>
<dbReference type="InterPro" id="IPR001633">
    <property type="entry name" value="EAL_dom"/>
</dbReference>
<dbReference type="Gene3D" id="3.20.20.450">
    <property type="entry name" value="EAL domain"/>
    <property type="match status" value="1"/>
</dbReference>
<feature type="domain" description="EAL" evidence="1">
    <location>
        <begin position="8"/>
        <end position="261"/>
    </location>
</feature>
<dbReference type="InterPro" id="IPR035919">
    <property type="entry name" value="EAL_sf"/>
</dbReference>
<dbReference type="SUPFAM" id="SSF141868">
    <property type="entry name" value="EAL domain-like"/>
    <property type="match status" value="1"/>
</dbReference>
<dbReference type="SMART" id="SM00052">
    <property type="entry name" value="EAL"/>
    <property type="match status" value="1"/>
</dbReference>
<comment type="caution">
    <text evidence="2">The sequence shown here is derived from an EMBL/GenBank/DDBJ whole genome shotgun (WGS) entry which is preliminary data.</text>
</comment>
<dbReference type="CDD" id="cd01948">
    <property type="entry name" value="EAL"/>
    <property type="match status" value="1"/>
</dbReference>
<dbReference type="Pfam" id="PF00563">
    <property type="entry name" value="EAL"/>
    <property type="match status" value="1"/>
</dbReference>
<gene>
    <name evidence="2" type="ORF">K4A83_06240</name>
</gene>
<reference evidence="2 3" key="1">
    <citation type="submission" date="2021-08" db="EMBL/GenBank/DDBJ databases">
        <title>Draft genome sequence of Spirulina subsalsa with high tolerance to salinity and hype-accumulation of phycocyanin.</title>
        <authorList>
            <person name="Pei H."/>
            <person name="Jiang L."/>
        </authorList>
    </citation>
    <scope>NUCLEOTIDE SEQUENCE [LARGE SCALE GENOMIC DNA]</scope>
    <source>
        <strain evidence="2 3">FACHB-351</strain>
    </source>
</reference>
<dbReference type="PANTHER" id="PTHR33121:SF71">
    <property type="entry name" value="OXYGEN SENSOR PROTEIN DOSP"/>
    <property type="match status" value="1"/>
</dbReference>
<name>A0ABT3L2Y7_9CYAN</name>
<evidence type="ECO:0000313" key="3">
    <source>
        <dbReference type="Proteomes" id="UP001526426"/>
    </source>
</evidence>
<dbReference type="PANTHER" id="PTHR33121">
    <property type="entry name" value="CYCLIC DI-GMP PHOSPHODIESTERASE PDEF"/>
    <property type="match status" value="1"/>
</dbReference>
<protein>
    <submittedName>
        <fullName evidence="2">EAL domain-containing protein</fullName>
    </submittedName>
</protein>
<evidence type="ECO:0000313" key="2">
    <source>
        <dbReference type="EMBL" id="MCW6035872.1"/>
    </source>
</evidence>
<dbReference type="Proteomes" id="UP001526426">
    <property type="component" value="Unassembled WGS sequence"/>
</dbReference>